<feature type="domain" description="DUF1468" evidence="2">
    <location>
        <begin position="15"/>
        <end position="148"/>
    </location>
</feature>
<protein>
    <submittedName>
        <fullName evidence="3">Tripartite tricarboxylate transporter TctB family protein</fullName>
    </submittedName>
</protein>
<keyword evidence="1" id="KW-0812">Transmembrane</keyword>
<dbReference type="RefSeq" id="WP_377946499.1">
    <property type="nucleotide sequence ID" value="NZ_JBHUIJ010000015.1"/>
</dbReference>
<comment type="caution">
    <text evidence="3">The sequence shown here is derived from an EMBL/GenBank/DDBJ whole genome shotgun (WGS) entry which is preliminary data.</text>
</comment>
<accession>A0ABW5CNZ8</accession>
<dbReference type="EMBL" id="JBHUIJ010000015">
    <property type="protein sequence ID" value="MFD2238246.1"/>
    <property type="molecule type" value="Genomic_DNA"/>
</dbReference>
<dbReference type="Pfam" id="PF07331">
    <property type="entry name" value="TctB"/>
    <property type="match status" value="1"/>
</dbReference>
<gene>
    <name evidence="3" type="ORF">ACFSKQ_12360</name>
</gene>
<feature type="transmembrane region" description="Helical" evidence="1">
    <location>
        <begin position="48"/>
        <end position="70"/>
    </location>
</feature>
<evidence type="ECO:0000313" key="4">
    <source>
        <dbReference type="Proteomes" id="UP001597371"/>
    </source>
</evidence>
<keyword evidence="1" id="KW-0472">Membrane</keyword>
<dbReference type="InterPro" id="IPR009936">
    <property type="entry name" value="DUF1468"/>
</dbReference>
<feature type="transmembrane region" description="Helical" evidence="1">
    <location>
        <begin position="123"/>
        <end position="144"/>
    </location>
</feature>
<keyword evidence="1" id="KW-1133">Transmembrane helix</keyword>
<evidence type="ECO:0000313" key="3">
    <source>
        <dbReference type="EMBL" id="MFD2238246.1"/>
    </source>
</evidence>
<evidence type="ECO:0000256" key="1">
    <source>
        <dbReference type="SAM" id="Phobius"/>
    </source>
</evidence>
<evidence type="ECO:0000259" key="2">
    <source>
        <dbReference type="Pfam" id="PF07331"/>
    </source>
</evidence>
<proteinExistence type="predicted"/>
<dbReference type="Proteomes" id="UP001597371">
    <property type="component" value="Unassembled WGS sequence"/>
</dbReference>
<keyword evidence="4" id="KW-1185">Reference proteome</keyword>
<organism evidence="3 4">
    <name type="scientific">Aureimonas populi</name>
    <dbReference type="NCBI Taxonomy" id="1701758"/>
    <lineage>
        <taxon>Bacteria</taxon>
        <taxon>Pseudomonadati</taxon>
        <taxon>Pseudomonadota</taxon>
        <taxon>Alphaproteobacteria</taxon>
        <taxon>Hyphomicrobiales</taxon>
        <taxon>Aurantimonadaceae</taxon>
        <taxon>Aureimonas</taxon>
    </lineage>
</organism>
<feature type="transmembrane region" description="Helical" evidence="1">
    <location>
        <begin position="15"/>
        <end position="36"/>
    </location>
</feature>
<feature type="transmembrane region" description="Helical" evidence="1">
    <location>
        <begin position="90"/>
        <end position="116"/>
    </location>
</feature>
<name>A0ABW5CNZ8_9HYPH</name>
<reference evidence="4" key="1">
    <citation type="journal article" date="2019" name="Int. J. Syst. Evol. Microbiol.">
        <title>The Global Catalogue of Microorganisms (GCM) 10K type strain sequencing project: providing services to taxonomists for standard genome sequencing and annotation.</title>
        <authorList>
            <consortium name="The Broad Institute Genomics Platform"/>
            <consortium name="The Broad Institute Genome Sequencing Center for Infectious Disease"/>
            <person name="Wu L."/>
            <person name="Ma J."/>
        </authorList>
    </citation>
    <scope>NUCLEOTIDE SEQUENCE [LARGE SCALE GENOMIC DNA]</scope>
    <source>
        <strain evidence="4">ZS-35-S2</strain>
    </source>
</reference>
<sequence length="155" mass="16455">MGGDLGMYQRDYRDIIGGGLLLLTGALIAWQASTALDLGTVRRMGPGLFPMAVGVLLAGFGLAIMIPAFFRQGTLDAVEIRPTLAVLASVGAFALTIRPYGLLPAIAALVFVAMLAETRFRPVALVGSIVFLSLLAYLIFRVGLGLPLAMVRWPH</sequence>